<evidence type="ECO:0000256" key="3">
    <source>
        <dbReference type="ARBA" id="ARBA00023015"/>
    </source>
</evidence>
<reference evidence="9 10" key="1">
    <citation type="submission" date="2024-08" db="EMBL/GenBank/DDBJ databases">
        <title>Insights into the chromosomal genome structure of Flemingia macrophylla.</title>
        <authorList>
            <person name="Ding Y."/>
            <person name="Zhao Y."/>
            <person name="Bi W."/>
            <person name="Wu M."/>
            <person name="Zhao G."/>
            <person name="Gong Y."/>
            <person name="Li W."/>
            <person name="Zhang P."/>
        </authorList>
    </citation>
    <scope>NUCLEOTIDE SEQUENCE [LARGE SCALE GENOMIC DNA]</scope>
    <source>
        <strain evidence="9">DYQJB</strain>
        <tissue evidence="9">Leaf</tissue>
    </source>
</reference>
<feature type="region of interest" description="Disordered" evidence="7">
    <location>
        <begin position="137"/>
        <end position="166"/>
    </location>
</feature>
<evidence type="ECO:0000256" key="4">
    <source>
        <dbReference type="ARBA" id="ARBA00023125"/>
    </source>
</evidence>
<feature type="region of interest" description="Disordered" evidence="7">
    <location>
        <begin position="45"/>
        <end position="75"/>
    </location>
</feature>
<dbReference type="PANTHER" id="PTHR46408:SF10">
    <property type="entry name" value="BASIC LEUCINE ZIPPER 63"/>
    <property type="match status" value="1"/>
</dbReference>
<accession>A0ABD1LR58</accession>
<name>A0ABD1LR58_9FABA</name>
<dbReference type="InterPro" id="IPR004827">
    <property type="entry name" value="bZIP"/>
</dbReference>
<evidence type="ECO:0000256" key="2">
    <source>
        <dbReference type="ARBA" id="ARBA00007163"/>
    </source>
</evidence>
<dbReference type="SMART" id="SM00338">
    <property type="entry name" value="BRLZ"/>
    <property type="match status" value="1"/>
</dbReference>
<feature type="region of interest" description="Disordered" evidence="7">
    <location>
        <begin position="196"/>
        <end position="261"/>
    </location>
</feature>
<sequence>MDRVFSVDEISDHFWQPPPIPEDSAKMSRSASEWAFQRFIQEATATAPSPPSSAVFVEIDDHPKPPPAPLPDASAPLPLDSEDYQAFLKSKLNLACAAVAMTRIQLDPPETGTFACASFFRFVLSTLINITKRHNPKTGSLVTAQDSSALPNGGSHPSNPSQVVSQTTSKGLNCYKIKIPKYRLGFLQLPNIQKKPAVAVRPSTSGSSREQSDDEDIEGETSMNDNMDPADVKRVRRMLSNRESARRSRRRKQAHLTDLETQVSQLRGENSSLLKQLTDVSQKYNDSAVDNRVLKADVETLRAKVKMAEETVKRITGLNPMLHAMSEISSMGIMPSFDGRSPSDTSADAAVPVQDDPHHHFYQPTCNNPIPSHDLRVNNGLGGISTIEHVQQNGAAVVGGNKMGQTSSLQRVASLEHLQKRIRGGVDPSNREE</sequence>
<evidence type="ECO:0000313" key="9">
    <source>
        <dbReference type="EMBL" id="KAL2325385.1"/>
    </source>
</evidence>
<protein>
    <recommendedName>
        <fullName evidence="8">BZIP domain-containing protein</fullName>
    </recommendedName>
</protein>
<comment type="caution">
    <text evidence="9">The sequence shown here is derived from an EMBL/GenBank/DDBJ whole genome shotgun (WGS) entry which is preliminary data.</text>
</comment>
<gene>
    <name evidence="9" type="ORF">Fmac_024443</name>
</gene>
<feature type="compositionally biased region" description="Basic and acidic residues" evidence="7">
    <location>
        <begin position="1"/>
        <end position="12"/>
    </location>
</feature>
<dbReference type="EMBL" id="JBGMDY010000008">
    <property type="protein sequence ID" value="KAL2325385.1"/>
    <property type="molecule type" value="Genomic_DNA"/>
</dbReference>
<evidence type="ECO:0000259" key="8">
    <source>
        <dbReference type="PROSITE" id="PS50217"/>
    </source>
</evidence>
<dbReference type="GO" id="GO:0003677">
    <property type="term" value="F:DNA binding"/>
    <property type="evidence" value="ECO:0007669"/>
    <property type="project" value="UniProtKB-KW"/>
</dbReference>
<dbReference type="InterPro" id="IPR046347">
    <property type="entry name" value="bZIP_sf"/>
</dbReference>
<proteinExistence type="inferred from homology"/>
<evidence type="ECO:0000256" key="7">
    <source>
        <dbReference type="SAM" id="MobiDB-lite"/>
    </source>
</evidence>
<dbReference type="InterPro" id="IPR020983">
    <property type="entry name" value="Basic_leucine-zipper_C"/>
</dbReference>
<dbReference type="Proteomes" id="UP001603857">
    <property type="component" value="Unassembled WGS sequence"/>
</dbReference>
<dbReference type="SUPFAM" id="SSF57959">
    <property type="entry name" value="Leucine zipper domain"/>
    <property type="match status" value="1"/>
</dbReference>
<dbReference type="PROSITE" id="PS50217">
    <property type="entry name" value="BZIP"/>
    <property type="match status" value="1"/>
</dbReference>
<evidence type="ECO:0000256" key="6">
    <source>
        <dbReference type="ARBA" id="ARBA00023242"/>
    </source>
</evidence>
<keyword evidence="3" id="KW-0805">Transcription regulation</keyword>
<keyword evidence="10" id="KW-1185">Reference proteome</keyword>
<evidence type="ECO:0000313" key="10">
    <source>
        <dbReference type="Proteomes" id="UP001603857"/>
    </source>
</evidence>
<dbReference type="GO" id="GO:0046983">
    <property type="term" value="F:protein dimerization activity"/>
    <property type="evidence" value="ECO:0007669"/>
    <property type="project" value="UniProtKB-ARBA"/>
</dbReference>
<keyword evidence="5" id="KW-0804">Transcription</keyword>
<dbReference type="Gene3D" id="1.20.5.170">
    <property type="match status" value="1"/>
</dbReference>
<dbReference type="PANTHER" id="PTHR46408">
    <property type="entry name" value="BASIC LEUCINE ZIPPER 63"/>
    <property type="match status" value="1"/>
</dbReference>
<keyword evidence="4" id="KW-0238">DNA-binding</keyword>
<dbReference type="Pfam" id="PF00170">
    <property type="entry name" value="bZIP_1"/>
    <property type="match status" value="1"/>
</dbReference>
<dbReference type="InterPro" id="IPR045314">
    <property type="entry name" value="bZIP_plant_GBF1"/>
</dbReference>
<dbReference type="CDD" id="cd14702">
    <property type="entry name" value="bZIP_plant_GBF1"/>
    <property type="match status" value="1"/>
</dbReference>
<organism evidence="9 10">
    <name type="scientific">Flemingia macrophylla</name>
    <dbReference type="NCBI Taxonomy" id="520843"/>
    <lineage>
        <taxon>Eukaryota</taxon>
        <taxon>Viridiplantae</taxon>
        <taxon>Streptophyta</taxon>
        <taxon>Embryophyta</taxon>
        <taxon>Tracheophyta</taxon>
        <taxon>Spermatophyta</taxon>
        <taxon>Magnoliopsida</taxon>
        <taxon>eudicotyledons</taxon>
        <taxon>Gunneridae</taxon>
        <taxon>Pentapetalae</taxon>
        <taxon>rosids</taxon>
        <taxon>fabids</taxon>
        <taxon>Fabales</taxon>
        <taxon>Fabaceae</taxon>
        <taxon>Papilionoideae</taxon>
        <taxon>50 kb inversion clade</taxon>
        <taxon>NPAAA clade</taxon>
        <taxon>indigoferoid/millettioid clade</taxon>
        <taxon>Phaseoleae</taxon>
        <taxon>Flemingia</taxon>
    </lineage>
</organism>
<dbReference type="GO" id="GO:0005634">
    <property type="term" value="C:nucleus"/>
    <property type="evidence" value="ECO:0007669"/>
    <property type="project" value="UniProtKB-SubCell"/>
</dbReference>
<dbReference type="PROSITE" id="PS00036">
    <property type="entry name" value="BZIP_BASIC"/>
    <property type="match status" value="1"/>
</dbReference>
<dbReference type="FunFam" id="1.20.5.170:FF:000020">
    <property type="entry name" value="BZIP transcription factor"/>
    <property type="match status" value="1"/>
</dbReference>
<evidence type="ECO:0000256" key="5">
    <source>
        <dbReference type="ARBA" id="ARBA00023163"/>
    </source>
</evidence>
<comment type="similarity">
    <text evidence="2">Belongs to the bZIP family.</text>
</comment>
<evidence type="ECO:0000256" key="1">
    <source>
        <dbReference type="ARBA" id="ARBA00004123"/>
    </source>
</evidence>
<comment type="subcellular location">
    <subcellularLocation>
        <location evidence="1">Nucleus</location>
    </subcellularLocation>
</comment>
<feature type="region of interest" description="Disordered" evidence="7">
    <location>
        <begin position="1"/>
        <end position="28"/>
    </location>
</feature>
<keyword evidence="6" id="KW-0539">Nucleus</keyword>
<dbReference type="AlphaFoldDB" id="A0ABD1LR58"/>
<feature type="domain" description="BZIP" evidence="8">
    <location>
        <begin position="231"/>
        <end position="285"/>
    </location>
</feature>
<dbReference type="Pfam" id="PF12498">
    <property type="entry name" value="bZIP_C"/>
    <property type="match status" value="1"/>
</dbReference>